<dbReference type="Proteomes" id="UP000297907">
    <property type="component" value="Unassembled WGS sequence"/>
</dbReference>
<proteinExistence type="predicted"/>
<name>A0A4R8VZB3_9MICO</name>
<accession>A0A4R8VZB3</accession>
<keyword evidence="2" id="KW-1185">Reference proteome</keyword>
<evidence type="ECO:0000313" key="1">
    <source>
        <dbReference type="EMBL" id="TFB98732.1"/>
    </source>
</evidence>
<dbReference type="PANTHER" id="PTHR36849:SF1">
    <property type="entry name" value="CYTOPLASMIC PROTEIN"/>
    <property type="match status" value="1"/>
</dbReference>
<protein>
    <submittedName>
        <fullName evidence="1">DUF488 family protein</fullName>
    </submittedName>
</protein>
<sequence length="123" mass="13976">MAFRIKRIHDDASADDGCRVLVDRLWPRGISRERARLDAWLKDVAPSPTLRTWWNHDPDRIDEFTARYRAELDTEPNTARAVTELRELAARNPSGTTLLYGARDAHINHARILADYLAAGPGD</sequence>
<dbReference type="OrthoDB" id="9790745at2"/>
<reference evidence="1 2" key="1">
    <citation type="submission" date="2019-03" db="EMBL/GenBank/DDBJ databases">
        <title>Genomics of glacier-inhabiting Cryobacterium strains.</title>
        <authorList>
            <person name="Liu Q."/>
            <person name="Xin Y.-H."/>
        </authorList>
    </citation>
    <scope>NUCLEOTIDE SEQUENCE [LARGE SCALE GENOMIC DNA]</scope>
    <source>
        <strain evidence="1 2">RHLS22-1</strain>
    </source>
</reference>
<dbReference type="AlphaFoldDB" id="A0A4R8VZB3"/>
<comment type="caution">
    <text evidence="1">The sequence shown here is derived from an EMBL/GenBank/DDBJ whole genome shotgun (WGS) entry which is preliminary data.</text>
</comment>
<dbReference type="PANTHER" id="PTHR36849">
    <property type="entry name" value="CYTOPLASMIC PROTEIN-RELATED"/>
    <property type="match status" value="1"/>
</dbReference>
<dbReference type="EMBL" id="SOFL01000049">
    <property type="protein sequence ID" value="TFB98732.1"/>
    <property type="molecule type" value="Genomic_DNA"/>
</dbReference>
<evidence type="ECO:0000313" key="2">
    <source>
        <dbReference type="Proteomes" id="UP000297907"/>
    </source>
</evidence>
<organism evidence="1 2">
    <name type="scientific">Cryobacterium adonitolivorans</name>
    <dbReference type="NCBI Taxonomy" id="1259189"/>
    <lineage>
        <taxon>Bacteria</taxon>
        <taxon>Bacillati</taxon>
        <taxon>Actinomycetota</taxon>
        <taxon>Actinomycetes</taxon>
        <taxon>Micrococcales</taxon>
        <taxon>Microbacteriaceae</taxon>
        <taxon>Cryobacterium</taxon>
    </lineage>
</organism>
<dbReference type="RefSeq" id="WP_134454770.1">
    <property type="nucleotide sequence ID" value="NZ_SOFL01000049.1"/>
</dbReference>
<dbReference type="InterPro" id="IPR052552">
    <property type="entry name" value="YeaO-like"/>
</dbReference>
<gene>
    <name evidence="1" type="ORF">E3O42_15330</name>
</gene>
<dbReference type="Pfam" id="PF22752">
    <property type="entry name" value="DUF488-N3i"/>
    <property type="match status" value="1"/>
</dbReference>